<feature type="domain" description="Cathepsin propeptide inhibitor" evidence="1">
    <location>
        <begin position="96"/>
        <end position="142"/>
    </location>
</feature>
<evidence type="ECO:0000313" key="3">
    <source>
        <dbReference type="Proteomes" id="UP000796880"/>
    </source>
</evidence>
<protein>
    <recommendedName>
        <fullName evidence="1">Cathepsin propeptide inhibitor domain-containing protein</fullName>
    </recommendedName>
</protein>
<evidence type="ECO:0000313" key="2">
    <source>
        <dbReference type="EMBL" id="KAF3446184.1"/>
    </source>
</evidence>
<dbReference type="EMBL" id="VOIH02000005">
    <property type="protein sequence ID" value="KAF3446184.1"/>
    <property type="molecule type" value="Genomic_DNA"/>
</dbReference>
<reference evidence="2" key="1">
    <citation type="submission" date="2020-03" db="EMBL/GenBank/DDBJ databases">
        <title>A high-quality chromosome-level genome assembly of a woody plant with both climbing and erect habits, Rhamnella rubrinervis.</title>
        <authorList>
            <person name="Lu Z."/>
            <person name="Yang Y."/>
            <person name="Zhu X."/>
            <person name="Sun Y."/>
        </authorList>
    </citation>
    <scope>NUCLEOTIDE SEQUENCE</scope>
    <source>
        <strain evidence="2">BYM</strain>
        <tissue evidence="2">Leaf</tissue>
    </source>
</reference>
<sequence length="289" mass="32801">MATLFRSLYTRSSKLAFGSSRTTPLPGFTNSAGFVVRAPGVTFVVPNHSRAHYPDVNIVGKAMLPNVLASSSKKDLNNLMRDALLGELNFPSSQLFEIWCKLYDKSYTSPEEERHRLRVFEKNKNEVVGLNKRINDMLNKATGTNTLTLCYDFREKGDRTQAEIGRLTSLGMPMLSSWKSSPRVVLKNLMKGALTGRVTLPSFLLFEVWRKLYDKSYTSHGEILYRLPVFADNIKIIMDLSKRKKITMDLTKRKKKTCNKGTITYNDLLHLADRTQTEVEKVYCGGKSI</sequence>
<dbReference type="InterPro" id="IPR038765">
    <property type="entry name" value="Papain-like_cys_pep_sf"/>
</dbReference>
<proteinExistence type="predicted"/>
<dbReference type="SUPFAM" id="SSF54001">
    <property type="entry name" value="Cysteine proteinases"/>
    <property type="match status" value="2"/>
</dbReference>
<dbReference type="AlphaFoldDB" id="A0A8K0H5V3"/>
<dbReference type="Gene3D" id="1.10.287.2250">
    <property type="match status" value="2"/>
</dbReference>
<dbReference type="Pfam" id="PF08246">
    <property type="entry name" value="Inhibitor_I29"/>
    <property type="match status" value="2"/>
</dbReference>
<dbReference type="InterPro" id="IPR013201">
    <property type="entry name" value="Prot_inhib_I29"/>
</dbReference>
<gene>
    <name evidence="2" type="ORF">FNV43_RR11363</name>
</gene>
<keyword evidence="3" id="KW-1185">Reference proteome</keyword>
<comment type="caution">
    <text evidence="2">The sequence shown here is derived from an EMBL/GenBank/DDBJ whole genome shotgun (WGS) entry which is preliminary data.</text>
</comment>
<organism evidence="2 3">
    <name type="scientific">Rhamnella rubrinervis</name>
    <dbReference type="NCBI Taxonomy" id="2594499"/>
    <lineage>
        <taxon>Eukaryota</taxon>
        <taxon>Viridiplantae</taxon>
        <taxon>Streptophyta</taxon>
        <taxon>Embryophyta</taxon>
        <taxon>Tracheophyta</taxon>
        <taxon>Spermatophyta</taxon>
        <taxon>Magnoliopsida</taxon>
        <taxon>eudicotyledons</taxon>
        <taxon>Gunneridae</taxon>
        <taxon>Pentapetalae</taxon>
        <taxon>rosids</taxon>
        <taxon>fabids</taxon>
        <taxon>Rosales</taxon>
        <taxon>Rhamnaceae</taxon>
        <taxon>rhamnoid group</taxon>
        <taxon>Rhamneae</taxon>
        <taxon>Rhamnella</taxon>
    </lineage>
</organism>
<feature type="domain" description="Cathepsin propeptide inhibitor" evidence="1">
    <location>
        <begin position="206"/>
        <end position="279"/>
    </location>
</feature>
<accession>A0A8K0H5V3</accession>
<dbReference type="Proteomes" id="UP000796880">
    <property type="component" value="Unassembled WGS sequence"/>
</dbReference>
<evidence type="ECO:0000259" key="1">
    <source>
        <dbReference type="SMART" id="SM00848"/>
    </source>
</evidence>
<dbReference type="SMART" id="SM00848">
    <property type="entry name" value="Inhibitor_I29"/>
    <property type="match status" value="2"/>
</dbReference>
<name>A0A8K0H5V3_9ROSA</name>